<organism evidence="2 3">
    <name type="scientific">Williamsia sterculiae</name>
    <dbReference type="NCBI Taxonomy" id="1344003"/>
    <lineage>
        <taxon>Bacteria</taxon>
        <taxon>Bacillati</taxon>
        <taxon>Actinomycetota</taxon>
        <taxon>Actinomycetes</taxon>
        <taxon>Mycobacteriales</taxon>
        <taxon>Nocardiaceae</taxon>
        <taxon>Williamsia</taxon>
    </lineage>
</organism>
<name>A0A1N7H5J1_9NOCA</name>
<feature type="chain" id="PRO_5038719509" description="Lipoprotein LprG" evidence="1">
    <location>
        <begin position="24"/>
        <end position="234"/>
    </location>
</feature>
<evidence type="ECO:0000256" key="1">
    <source>
        <dbReference type="SAM" id="SignalP"/>
    </source>
</evidence>
<accession>A0A1N7H5J1</accession>
<sequence length="234" mass="23597">MGHTVRKMFAGSAIAAIAVLGVAACSDDSSSSGSSSGSSAAQSTAAGASTSAQQGKLVAEVPNLTGKSSAVKLDPGFTDALTTLKLTPGTVGSATLEDGSLIFPITGGNVKYYQPGSIQPYVQGIINHEGSGFSLSSADTKVELKNFTIDPGTSKLMGDVFANGQEAAKQAVIFDLDGSTLKPLQTNPDGTAVLEGTKVNISETAAGLLNKTFKTDAVKPGLLVGIAKITINTK</sequence>
<protein>
    <recommendedName>
        <fullName evidence="4">Lipoprotein LprG</fullName>
    </recommendedName>
</protein>
<dbReference type="EMBL" id="FTNT01000012">
    <property type="protein sequence ID" value="SIS20144.1"/>
    <property type="molecule type" value="Genomic_DNA"/>
</dbReference>
<dbReference type="RefSeq" id="WP_076482284.1">
    <property type="nucleotide sequence ID" value="NZ_FTNT01000012.1"/>
</dbReference>
<gene>
    <name evidence="2" type="ORF">SAMN05445060_3549</name>
</gene>
<feature type="signal peptide" evidence="1">
    <location>
        <begin position="1"/>
        <end position="23"/>
    </location>
</feature>
<dbReference type="Proteomes" id="UP000186218">
    <property type="component" value="Unassembled WGS sequence"/>
</dbReference>
<dbReference type="OrthoDB" id="5182048at2"/>
<proteinExistence type="predicted"/>
<evidence type="ECO:0000313" key="3">
    <source>
        <dbReference type="Proteomes" id="UP000186218"/>
    </source>
</evidence>
<dbReference type="AlphaFoldDB" id="A0A1N7H5J1"/>
<dbReference type="STRING" id="1344003.SAMN05445060_3549"/>
<dbReference type="PROSITE" id="PS51257">
    <property type="entry name" value="PROKAR_LIPOPROTEIN"/>
    <property type="match status" value="1"/>
</dbReference>
<keyword evidence="3" id="KW-1185">Reference proteome</keyword>
<evidence type="ECO:0008006" key="4">
    <source>
        <dbReference type="Google" id="ProtNLM"/>
    </source>
</evidence>
<keyword evidence="1" id="KW-0732">Signal</keyword>
<reference evidence="2 3" key="1">
    <citation type="submission" date="2017-01" db="EMBL/GenBank/DDBJ databases">
        <authorList>
            <person name="Mah S.A."/>
            <person name="Swanson W.J."/>
            <person name="Moy G.W."/>
            <person name="Vacquier V.D."/>
        </authorList>
    </citation>
    <scope>NUCLEOTIDE SEQUENCE [LARGE SCALE GENOMIC DNA]</scope>
    <source>
        <strain evidence="2 3">CPCC 203464</strain>
    </source>
</reference>
<evidence type="ECO:0000313" key="2">
    <source>
        <dbReference type="EMBL" id="SIS20144.1"/>
    </source>
</evidence>